<sequence>MPVESNSSAAHGCTPLSPEAQAAALWTFVQAKVTRFTSARALDVVKRLELGPNEDPRALAKRLVKALQDEGIKLKHTAALQAASRLGGYSSWYTNEQADTPRLHFETLSIDGLEKKQFHSWAEVVPELRAWADNLFARDLLPLHTLKLSVEDRVLRLTIPTEPGQNSPDTWAMLGIGPLTDDLNWLDGAATALEKLRRHLEENGKAVLDGYAVLQLCADAPDVGDPLLQIGASDAATSELVLAIEKDGQHIEVTRGDEVATWRMLDGFQVALPTDGTTGWLANGGRVVWTRETLKRGEFAPELNTTTLRRRECEQFLRRYNLAKRIRGAGFAHGEVDKRLDYLNGPPENYRVDPAALLRYLKAVNLTWEGYFTKYGEEYVTLSNKVPAGFLLKFFEHVTEAPATDVFVKPTLAQMQKVTAPSLLNALLPRVDSTGFAMPSNVSDVVAEQLHDLMEDFSTSLQLRANQKAHGTYDMSWGSMLRANTTAMLLKGVAELGFVMYVAVDPTVSYVTKIISTSPDGAWVFGHELFMRFLRQGEE</sequence>
<keyword evidence="2" id="KW-1185">Reference proteome</keyword>
<dbReference type="OrthoDB" id="8800696at2"/>
<dbReference type="EMBL" id="QXMN01000071">
    <property type="protein sequence ID" value="RIX73086.1"/>
    <property type="molecule type" value="Genomic_DNA"/>
</dbReference>
<dbReference type="RefSeq" id="WP_119558382.1">
    <property type="nucleotide sequence ID" value="NZ_QXMN01000071.1"/>
</dbReference>
<dbReference type="Proteomes" id="UP000265619">
    <property type="component" value="Unassembled WGS sequence"/>
</dbReference>
<comment type="caution">
    <text evidence="1">The sequence shown here is derived from an EMBL/GenBank/DDBJ whole genome shotgun (WGS) entry which is preliminary data.</text>
</comment>
<evidence type="ECO:0000313" key="1">
    <source>
        <dbReference type="EMBL" id="RIX73086.1"/>
    </source>
</evidence>
<evidence type="ECO:0000313" key="2">
    <source>
        <dbReference type="Proteomes" id="UP000265619"/>
    </source>
</evidence>
<dbReference type="AlphaFoldDB" id="A0A9X8GSA3"/>
<name>A0A9X8GSA3_9BURK</name>
<accession>A0A9X8GSA3</accession>
<reference evidence="1 2" key="1">
    <citation type="submission" date="2018-09" db="EMBL/GenBank/DDBJ databases">
        <title>Acidovorax cavernicola nov. sp. isolated from Gruta de las Maravillas (Aracena, Spain).</title>
        <authorList>
            <person name="Jurado V."/>
            <person name="Gutierrez-Patricio S."/>
            <person name="Gonzalez-Pimentel J.L."/>
            <person name="Miller A.Z."/>
            <person name="Laiz L."/>
            <person name="Saiz-Jimenez C."/>
        </authorList>
    </citation>
    <scope>NUCLEOTIDE SEQUENCE [LARGE SCALE GENOMIC DNA]</scope>
    <source>
        <strain evidence="1 2">1011MAR4D40.2</strain>
    </source>
</reference>
<organism evidence="1 2">
    <name type="scientific">Acidovorax cavernicola</name>
    <dbReference type="NCBI Taxonomy" id="1675792"/>
    <lineage>
        <taxon>Bacteria</taxon>
        <taxon>Pseudomonadati</taxon>
        <taxon>Pseudomonadota</taxon>
        <taxon>Betaproteobacteria</taxon>
        <taxon>Burkholderiales</taxon>
        <taxon>Comamonadaceae</taxon>
        <taxon>Acidovorax</taxon>
    </lineage>
</organism>
<proteinExistence type="predicted"/>
<gene>
    <name evidence="1" type="ORF">D3H34_29885</name>
</gene>
<protein>
    <submittedName>
        <fullName evidence="1">Uncharacterized protein</fullName>
    </submittedName>
</protein>